<evidence type="ECO:0000256" key="2">
    <source>
        <dbReference type="ARBA" id="ARBA00022801"/>
    </source>
</evidence>
<dbReference type="RefSeq" id="XP_031378511.1">
    <property type="nucleotide sequence ID" value="XM_031522651.1"/>
</dbReference>
<reference evidence="6" key="1">
    <citation type="journal article" date="2020" name="Plant Biotechnol. J.">
        <title>The pomegranate (Punica granatum L.) draft genome dissects genetic divergence between soft- and hard-seeded cultivars.</title>
        <authorList>
            <person name="Luo X."/>
            <person name="Li H."/>
            <person name="Wu Z."/>
            <person name="Yao W."/>
            <person name="Zhao P."/>
            <person name="Cao D."/>
            <person name="Yu H."/>
            <person name="Li K."/>
            <person name="Poudel K."/>
            <person name="Zhao D."/>
            <person name="Zhang F."/>
            <person name="Xia X."/>
            <person name="Chen L."/>
            <person name="Wang Q."/>
            <person name="Jing D."/>
            <person name="Cao S."/>
        </authorList>
    </citation>
    <scope>NUCLEOTIDE SEQUENCE [LARGE SCALE GENOMIC DNA]</scope>
    <source>
        <strain evidence="6">cv. Tunisia</strain>
    </source>
</reference>
<evidence type="ECO:0000256" key="3">
    <source>
        <dbReference type="ARBA" id="ARBA00023027"/>
    </source>
</evidence>
<keyword evidence="2" id="KW-0378">Hydrolase</keyword>
<comment type="catalytic activity">
    <reaction evidence="4">
        <text>NAD(+) + H2O = ADP-D-ribose + nicotinamide + H(+)</text>
        <dbReference type="Rhea" id="RHEA:16301"/>
        <dbReference type="ChEBI" id="CHEBI:15377"/>
        <dbReference type="ChEBI" id="CHEBI:15378"/>
        <dbReference type="ChEBI" id="CHEBI:17154"/>
        <dbReference type="ChEBI" id="CHEBI:57540"/>
        <dbReference type="ChEBI" id="CHEBI:57967"/>
        <dbReference type="EC" id="3.2.2.6"/>
    </reaction>
    <physiologicalReaction direction="left-to-right" evidence="4">
        <dbReference type="Rhea" id="RHEA:16302"/>
    </physiologicalReaction>
</comment>
<sequence>MDVDGESNGYPWWACLCCGFFSLFASSERSAGSAAISSDDAVSRDSNVLARHLSASPAEFEPGYEYEVFLSFRGPDTRKGFTDFLYNALVDAGIRTFLDDEALLKGEQVGPNLLEAIKQSKVSVSIFSRGYASSKWCLKELAQMVECRNSAGQMIIPIFYDVAPNEICIKDCRSD</sequence>
<dbReference type="GO" id="GO:0007165">
    <property type="term" value="P:signal transduction"/>
    <property type="evidence" value="ECO:0007669"/>
    <property type="project" value="InterPro"/>
</dbReference>
<dbReference type="InterPro" id="IPR035897">
    <property type="entry name" value="Toll_tir_struct_dom_sf"/>
</dbReference>
<dbReference type="AlphaFoldDB" id="A0A6P8CAB4"/>
<dbReference type="EC" id="3.2.2.6" evidence="1"/>
<name>A0A6P8CAB4_PUNGR</name>
<dbReference type="SMART" id="SM00255">
    <property type="entry name" value="TIR"/>
    <property type="match status" value="1"/>
</dbReference>
<protein>
    <recommendedName>
        <fullName evidence="1">ADP-ribosyl cyclase/cyclic ADP-ribose hydrolase</fullName>
        <ecNumber evidence="1">3.2.2.6</ecNumber>
    </recommendedName>
</protein>
<dbReference type="SUPFAM" id="SSF52200">
    <property type="entry name" value="Toll/Interleukin receptor TIR domain"/>
    <property type="match status" value="1"/>
</dbReference>
<dbReference type="Proteomes" id="UP000515151">
    <property type="component" value="Chromosome 2"/>
</dbReference>
<dbReference type="GeneID" id="116193910"/>
<dbReference type="GO" id="GO:0061809">
    <property type="term" value="F:NAD+ nucleosidase activity, cyclic ADP-ribose generating"/>
    <property type="evidence" value="ECO:0007669"/>
    <property type="project" value="UniProtKB-EC"/>
</dbReference>
<evidence type="ECO:0000259" key="5">
    <source>
        <dbReference type="PROSITE" id="PS50104"/>
    </source>
</evidence>
<keyword evidence="3" id="KW-0520">NAD</keyword>
<dbReference type="Gene3D" id="3.40.50.10140">
    <property type="entry name" value="Toll/interleukin-1 receptor homology (TIR) domain"/>
    <property type="match status" value="1"/>
</dbReference>
<feature type="domain" description="TIR" evidence="5">
    <location>
        <begin position="64"/>
        <end position="175"/>
    </location>
</feature>
<dbReference type="PROSITE" id="PS50104">
    <property type="entry name" value="TIR"/>
    <property type="match status" value="1"/>
</dbReference>
<dbReference type="Pfam" id="PF01582">
    <property type="entry name" value="TIR"/>
    <property type="match status" value="1"/>
</dbReference>
<dbReference type="PANTHER" id="PTHR32009">
    <property type="entry name" value="TMV RESISTANCE PROTEIN N-LIKE"/>
    <property type="match status" value="1"/>
</dbReference>
<evidence type="ECO:0000256" key="1">
    <source>
        <dbReference type="ARBA" id="ARBA00011982"/>
    </source>
</evidence>
<accession>A0A6P8CAB4</accession>
<proteinExistence type="predicted"/>
<evidence type="ECO:0000313" key="7">
    <source>
        <dbReference type="RefSeq" id="XP_031378511.1"/>
    </source>
</evidence>
<dbReference type="PANTHER" id="PTHR32009:SF39">
    <property type="entry name" value="TIR DOMAIN-CONTAINING PROTEIN"/>
    <property type="match status" value="1"/>
</dbReference>
<evidence type="ECO:0000313" key="6">
    <source>
        <dbReference type="Proteomes" id="UP000515151"/>
    </source>
</evidence>
<keyword evidence="6" id="KW-1185">Reference proteome</keyword>
<gene>
    <name evidence="7" type="primary">LOC116193910</name>
</gene>
<dbReference type="OrthoDB" id="6160824at2759"/>
<dbReference type="InterPro" id="IPR000157">
    <property type="entry name" value="TIR_dom"/>
</dbReference>
<reference evidence="7" key="2">
    <citation type="submission" date="2025-08" db="UniProtKB">
        <authorList>
            <consortium name="RefSeq"/>
        </authorList>
    </citation>
    <scope>IDENTIFICATION</scope>
    <source>
        <tissue evidence="7">Leaf</tissue>
    </source>
</reference>
<evidence type="ECO:0000256" key="4">
    <source>
        <dbReference type="ARBA" id="ARBA00047304"/>
    </source>
</evidence>
<organism evidence="6 7">
    <name type="scientific">Punica granatum</name>
    <name type="common">Pomegranate</name>
    <dbReference type="NCBI Taxonomy" id="22663"/>
    <lineage>
        <taxon>Eukaryota</taxon>
        <taxon>Viridiplantae</taxon>
        <taxon>Streptophyta</taxon>
        <taxon>Embryophyta</taxon>
        <taxon>Tracheophyta</taxon>
        <taxon>Spermatophyta</taxon>
        <taxon>Magnoliopsida</taxon>
        <taxon>eudicotyledons</taxon>
        <taxon>Gunneridae</taxon>
        <taxon>Pentapetalae</taxon>
        <taxon>rosids</taxon>
        <taxon>malvids</taxon>
        <taxon>Myrtales</taxon>
        <taxon>Lythraceae</taxon>
        <taxon>Punica</taxon>
    </lineage>
</organism>